<keyword evidence="9" id="KW-1185">Reference proteome</keyword>
<dbReference type="RefSeq" id="WP_239124356.1">
    <property type="nucleotide sequence ID" value="NZ_BONY01000082.1"/>
</dbReference>
<evidence type="ECO:0000313" key="9">
    <source>
        <dbReference type="Proteomes" id="UP000612899"/>
    </source>
</evidence>
<dbReference type="PRINTS" id="PR00723">
    <property type="entry name" value="SUBTILISIN"/>
</dbReference>
<dbReference type="InterPro" id="IPR015500">
    <property type="entry name" value="Peptidase_S8_subtilisin-rel"/>
</dbReference>
<dbReference type="PANTHER" id="PTHR43806">
    <property type="entry name" value="PEPTIDASE S8"/>
    <property type="match status" value="1"/>
</dbReference>
<dbReference type="AlphaFoldDB" id="A0A8J3VK29"/>
<protein>
    <recommendedName>
        <fullName evidence="7">Peptidase S8/S53 domain-containing protein</fullName>
    </recommendedName>
</protein>
<keyword evidence="3 6" id="KW-0378">Hydrolase</keyword>
<dbReference type="GO" id="GO:0004252">
    <property type="term" value="F:serine-type endopeptidase activity"/>
    <property type="evidence" value="ECO:0007669"/>
    <property type="project" value="UniProtKB-UniRule"/>
</dbReference>
<comment type="caution">
    <text evidence="8">The sequence shown here is derived from an EMBL/GenBank/DDBJ whole genome shotgun (WGS) entry which is preliminary data.</text>
</comment>
<dbReference type="GO" id="GO:0006508">
    <property type="term" value="P:proteolysis"/>
    <property type="evidence" value="ECO:0007669"/>
    <property type="project" value="UniProtKB-KW"/>
</dbReference>
<dbReference type="PANTHER" id="PTHR43806:SF65">
    <property type="entry name" value="SERINE PROTEASE APRX"/>
    <property type="match status" value="1"/>
</dbReference>
<sequence length="1108" mass="116143">MMSKSKRHRFLLLGLAVVLTALPVYGLGHQEAQGTEANTVSSGALPAGKRYTVTLLTGDVVTVVTAASGCPQVSVKPAKPSGVQLRSCDTRGHARVVPAEVAPLLGSVLDEALFDVTTLIEEGYDDASTKEFPLIVRGGAVPLARSAAKALPSIGAVAVKQAKGSGLDFLNSLRAQRSAKPAGKEAGPLVRLDRRVRATAWQGKLDPNLPQVSAPQAWADGFTGSGVKVAVLDTGADFSHPDLAGQVAERADFTVEGGTAADGHGHGTHVAAIIAGTGAAASGERRGVAPGAQLVVGKVLDDDGFGSESQIIAGMEWAATRAKVINMSLGGWEPSDGTDPMSMAVNALTAQHGTLFVIAAGNEGVDNYITSPAAAADALTVGAVDFDDQVAWFSSRGPLINTRAAKPELVAPGVEVVAARAAGTGLGRIIDSRYTSLSGTSMAAPHAAAGAAILSQRHPDWTPAQLKSALVGAVDPLPGADTYVTGAGRLNVARALTGATSAQPIVHLGVLPHPQTGTAQTDLSWNDTGGRLRFEVTATDRGGSPAPAGSVSFDGRTLKVDRARFADRFGSFTAVVTARTSRGALVSTTPVTFFIEPPTVDLTLSATPLPGSTSSYDMSAWAHIVNLDDPALFDDGTNVDPWEGPVVMRVPAGRYSVISSFIDFSTGAAAIVGDPDVVVTTDTALLLDAANAKPVKGAVEGVDTVANQVGLTTEQTARRGWMWWEWAYAWGADAARDSVFAGPVQGVSVGKFDLFASFSLLAPGDQPSPFVYDLIQGYGNVIPGNLSFTLSRAEQAKLSRIDQRFHRLDKQGSQTYHKRYGVSPSGVFVLEEDTGNLPPTRIDYLSPGYRYVDEAFYDTGVSYAVGAIEARHTYAPGSRQEKVWIRQPLHSDWYDDPSESTSGCVPYPIRRTREQLRVELVNLADQHQRFNCGGLGKVTQSLTLHRDGQLLGEFAGSAGQFTIPAAAGTYRLTYDLDAGATLPVSTRVTTAWTFRSAAPKGTDDAPLALLSVDYALALDQANHPVDGRSSFTVRQAHGVSPQRIASFALSVSLDDGVTWQTVTVRRDGPERFSAQLPRPAAGQAVSLKVKADGAAGSAIEQTIIRAYG</sequence>
<dbReference type="PROSITE" id="PS51892">
    <property type="entry name" value="SUBTILASE"/>
    <property type="match status" value="1"/>
</dbReference>
<gene>
    <name evidence="8" type="ORF">Rhe02_80810</name>
</gene>
<evidence type="ECO:0000256" key="2">
    <source>
        <dbReference type="ARBA" id="ARBA00022670"/>
    </source>
</evidence>
<feature type="active site" description="Charge relay system" evidence="5 6">
    <location>
        <position position="233"/>
    </location>
</feature>
<proteinExistence type="inferred from homology"/>
<evidence type="ECO:0000256" key="3">
    <source>
        <dbReference type="ARBA" id="ARBA00022801"/>
    </source>
</evidence>
<accession>A0A8J3VK29</accession>
<keyword evidence="4 6" id="KW-0720">Serine protease</keyword>
<feature type="active site" description="Charge relay system" evidence="5 6">
    <location>
        <position position="441"/>
    </location>
</feature>
<feature type="domain" description="Peptidase S8/S53" evidence="7">
    <location>
        <begin position="224"/>
        <end position="474"/>
    </location>
</feature>
<reference evidence="8" key="1">
    <citation type="submission" date="2021-01" db="EMBL/GenBank/DDBJ databases">
        <title>Whole genome shotgun sequence of Rhizocola hellebori NBRC 109834.</title>
        <authorList>
            <person name="Komaki H."/>
            <person name="Tamura T."/>
        </authorList>
    </citation>
    <scope>NUCLEOTIDE SEQUENCE</scope>
    <source>
        <strain evidence="8">NBRC 109834</strain>
    </source>
</reference>
<evidence type="ECO:0000256" key="1">
    <source>
        <dbReference type="ARBA" id="ARBA00011073"/>
    </source>
</evidence>
<evidence type="ECO:0000256" key="4">
    <source>
        <dbReference type="ARBA" id="ARBA00022825"/>
    </source>
</evidence>
<keyword evidence="2 6" id="KW-0645">Protease</keyword>
<feature type="active site" description="Charge relay system" evidence="5 6">
    <location>
        <position position="266"/>
    </location>
</feature>
<organism evidence="8 9">
    <name type="scientific">Rhizocola hellebori</name>
    <dbReference type="NCBI Taxonomy" id="1392758"/>
    <lineage>
        <taxon>Bacteria</taxon>
        <taxon>Bacillati</taxon>
        <taxon>Actinomycetota</taxon>
        <taxon>Actinomycetes</taxon>
        <taxon>Micromonosporales</taxon>
        <taxon>Micromonosporaceae</taxon>
        <taxon>Rhizocola</taxon>
    </lineage>
</organism>
<dbReference type="Proteomes" id="UP000612899">
    <property type="component" value="Unassembled WGS sequence"/>
</dbReference>
<dbReference type="Gene3D" id="3.40.50.200">
    <property type="entry name" value="Peptidase S8/S53 domain"/>
    <property type="match status" value="1"/>
</dbReference>
<name>A0A8J3VK29_9ACTN</name>
<dbReference type="InterPro" id="IPR036852">
    <property type="entry name" value="Peptidase_S8/S53_dom_sf"/>
</dbReference>
<dbReference type="Pfam" id="PF00082">
    <property type="entry name" value="Peptidase_S8"/>
    <property type="match status" value="1"/>
</dbReference>
<evidence type="ECO:0000259" key="7">
    <source>
        <dbReference type="Pfam" id="PF00082"/>
    </source>
</evidence>
<dbReference type="SUPFAM" id="SSF52743">
    <property type="entry name" value="Subtilisin-like"/>
    <property type="match status" value="1"/>
</dbReference>
<comment type="similarity">
    <text evidence="1 6">Belongs to the peptidase S8 family.</text>
</comment>
<dbReference type="InterPro" id="IPR023828">
    <property type="entry name" value="Peptidase_S8_Ser-AS"/>
</dbReference>
<dbReference type="EMBL" id="BONY01000082">
    <property type="protein sequence ID" value="GIH10014.1"/>
    <property type="molecule type" value="Genomic_DNA"/>
</dbReference>
<evidence type="ECO:0000256" key="5">
    <source>
        <dbReference type="PIRSR" id="PIRSR615500-1"/>
    </source>
</evidence>
<dbReference type="PROSITE" id="PS00138">
    <property type="entry name" value="SUBTILASE_SER"/>
    <property type="match status" value="1"/>
</dbReference>
<dbReference type="InterPro" id="IPR000209">
    <property type="entry name" value="Peptidase_S8/S53_dom"/>
</dbReference>
<evidence type="ECO:0000256" key="6">
    <source>
        <dbReference type="PROSITE-ProRule" id="PRU01240"/>
    </source>
</evidence>
<dbReference type="InterPro" id="IPR050131">
    <property type="entry name" value="Peptidase_S8_subtilisin-like"/>
</dbReference>
<evidence type="ECO:0000313" key="8">
    <source>
        <dbReference type="EMBL" id="GIH10014.1"/>
    </source>
</evidence>